<evidence type="ECO:0000313" key="2">
    <source>
        <dbReference type="EMBL" id="ARF10732.1"/>
    </source>
</evidence>
<feature type="transmembrane region" description="Helical" evidence="1">
    <location>
        <begin position="74"/>
        <end position="92"/>
    </location>
</feature>
<accession>A0A1V0SG83</accession>
<dbReference type="EMBL" id="KY684105">
    <property type="protein sequence ID" value="ARF10732.1"/>
    <property type="molecule type" value="Genomic_DNA"/>
</dbReference>
<keyword evidence="1" id="KW-1133">Transmembrane helix</keyword>
<protein>
    <submittedName>
        <fullName evidence="2">Uncharacterized protein</fullName>
    </submittedName>
</protein>
<feature type="transmembrane region" description="Helical" evidence="1">
    <location>
        <begin position="41"/>
        <end position="62"/>
    </location>
</feature>
<name>A0A1V0SG83_9VIRU</name>
<keyword evidence="1" id="KW-0812">Transmembrane</keyword>
<reference evidence="2" key="1">
    <citation type="journal article" date="2017" name="Science">
        <title>Giant viruses with an expanded complement of translation system components.</title>
        <authorList>
            <person name="Schulz F."/>
            <person name="Yutin N."/>
            <person name="Ivanova N.N."/>
            <person name="Ortega D.R."/>
            <person name="Lee T.K."/>
            <person name="Vierheilig J."/>
            <person name="Daims H."/>
            <person name="Horn M."/>
            <person name="Wagner M."/>
            <person name="Jensen G.J."/>
            <person name="Kyrpides N.C."/>
            <person name="Koonin E.V."/>
            <person name="Woyke T."/>
        </authorList>
    </citation>
    <scope>NUCLEOTIDE SEQUENCE</scope>
    <source>
        <strain evidence="2">HKV1</strain>
    </source>
</reference>
<gene>
    <name evidence="2" type="ORF">Hokovirus_3_5</name>
</gene>
<feature type="transmembrane region" description="Helical" evidence="1">
    <location>
        <begin position="12"/>
        <end position="35"/>
    </location>
</feature>
<evidence type="ECO:0000256" key="1">
    <source>
        <dbReference type="SAM" id="Phobius"/>
    </source>
</evidence>
<sequence length="189" mass="21635">MQQLQTALCGCFIILGVLSKIAYCIFKIVTIIYMFVTILNIGFHECIYISTLLLISIITLIIKSCVNGNICYDIFHLIICSIIFSFSIYFLTIDYDCNLDHYDLIRTSLILISVLYGIYLSLILISKSLMVGILLGALLYCYVNDTKLDEDCLNQTYKTTNSINDTVNICTCTFSEKDYDNNNNYYRII</sequence>
<organism evidence="2">
    <name type="scientific">Hokovirus HKV1</name>
    <dbReference type="NCBI Taxonomy" id="1977638"/>
    <lineage>
        <taxon>Viruses</taxon>
        <taxon>Varidnaviria</taxon>
        <taxon>Bamfordvirae</taxon>
        <taxon>Nucleocytoviricota</taxon>
        <taxon>Megaviricetes</taxon>
        <taxon>Imitervirales</taxon>
        <taxon>Mimiviridae</taxon>
        <taxon>Klosneuvirinae</taxon>
        <taxon>Hokovirus</taxon>
    </lineage>
</organism>
<proteinExistence type="predicted"/>
<feature type="transmembrane region" description="Helical" evidence="1">
    <location>
        <begin position="104"/>
        <end position="125"/>
    </location>
</feature>
<keyword evidence="1" id="KW-0472">Membrane</keyword>